<feature type="domain" description="RING-type" evidence="5">
    <location>
        <begin position="228"/>
        <end position="275"/>
    </location>
</feature>
<organism evidence="6">
    <name type="scientific">Micromonas pusilla</name>
    <name type="common">Picoplanktonic green alga</name>
    <name type="synonym">Chromulina pusilla</name>
    <dbReference type="NCBI Taxonomy" id="38833"/>
    <lineage>
        <taxon>Eukaryota</taxon>
        <taxon>Viridiplantae</taxon>
        <taxon>Chlorophyta</taxon>
        <taxon>Mamiellophyceae</taxon>
        <taxon>Mamiellales</taxon>
        <taxon>Mamiellaceae</taxon>
        <taxon>Micromonas</taxon>
    </lineage>
</organism>
<keyword evidence="2 4" id="KW-0863">Zinc-finger</keyword>
<sequence>MAPPSFADQAPAIVHENLQHMVGERVRVVFFDDPTSSSDEKLDGRLGEVMAVGSVERCAEAIESGTLVDVDVRLDDDAEHTEGEPMTRKFPARCLIHAEHRHGEPGAETVTPEDARDLLAAALDDHNLRHHRDAEDEIQRPGLAARRRDARECLESTLGPAGFTRACEGGPFDRATCAWTGPNKVCVESLQRLTERGCVGDGLVRFHRFGDGVCGFPPLNGPRAHHACSGCERPVPLNAGSAAVALPCRHVFCAECVATAQVPPHGFAYRCPECEQPLPHSSEFETDRADGMRNVARHFGCVYDGREVVRARYREWIANGRCECCQAAYAESKLGVWVDCSDGTGEAEADRGDFHPEMEYDTHYTAKDLQRRFETDPGEFMRGVTIRRRF</sequence>
<keyword evidence="3" id="KW-0862">Zinc</keyword>
<dbReference type="GO" id="GO:0008270">
    <property type="term" value="F:zinc ion binding"/>
    <property type="evidence" value="ECO:0007669"/>
    <property type="project" value="UniProtKB-KW"/>
</dbReference>
<dbReference type="InterPro" id="IPR017907">
    <property type="entry name" value="Znf_RING_CS"/>
</dbReference>
<dbReference type="PROSITE" id="PS00518">
    <property type="entry name" value="ZF_RING_1"/>
    <property type="match status" value="1"/>
</dbReference>
<keyword evidence="1" id="KW-0479">Metal-binding</keyword>
<dbReference type="AlphaFoldDB" id="A0A7S0NN67"/>
<evidence type="ECO:0000256" key="1">
    <source>
        <dbReference type="ARBA" id="ARBA00022723"/>
    </source>
</evidence>
<evidence type="ECO:0000256" key="3">
    <source>
        <dbReference type="ARBA" id="ARBA00022833"/>
    </source>
</evidence>
<proteinExistence type="predicted"/>
<gene>
    <name evidence="6" type="ORF">MCOM1403_LOCUS10052</name>
</gene>
<evidence type="ECO:0000259" key="5">
    <source>
        <dbReference type="PROSITE" id="PS50089"/>
    </source>
</evidence>
<dbReference type="InterPro" id="IPR001841">
    <property type="entry name" value="Znf_RING"/>
</dbReference>
<protein>
    <recommendedName>
        <fullName evidence="5">RING-type domain-containing protein</fullName>
    </recommendedName>
</protein>
<dbReference type="EMBL" id="HBEQ01012493">
    <property type="protein sequence ID" value="CAD8523214.1"/>
    <property type="molecule type" value="Transcribed_RNA"/>
</dbReference>
<dbReference type="SUPFAM" id="SSF57850">
    <property type="entry name" value="RING/U-box"/>
    <property type="match status" value="1"/>
</dbReference>
<evidence type="ECO:0000313" key="6">
    <source>
        <dbReference type="EMBL" id="CAD8523214.1"/>
    </source>
</evidence>
<accession>A0A7S0NN67</accession>
<evidence type="ECO:0000256" key="2">
    <source>
        <dbReference type="ARBA" id="ARBA00022771"/>
    </source>
</evidence>
<dbReference type="SMART" id="SM00184">
    <property type="entry name" value="RING"/>
    <property type="match status" value="1"/>
</dbReference>
<evidence type="ECO:0000256" key="4">
    <source>
        <dbReference type="PROSITE-ProRule" id="PRU00175"/>
    </source>
</evidence>
<reference evidence="6" key="1">
    <citation type="submission" date="2021-01" db="EMBL/GenBank/DDBJ databases">
        <authorList>
            <person name="Corre E."/>
            <person name="Pelletier E."/>
            <person name="Niang G."/>
            <person name="Scheremetjew M."/>
            <person name="Finn R."/>
            <person name="Kale V."/>
            <person name="Holt S."/>
            <person name="Cochrane G."/>
            <person name="Meng A."/>
            <person name="Brown T."/>
            <person name="Cohen L."/>
        </authorList>
    </citation>
    <scope>NUCLEOTIDE SEQUENCE</scope>
    <source>
        <strain evidence="6">CCMP1723</strain>
    </source>
</reference>
<dbReference type="Gene3D" id="3.30.40.10">
    <property type="entry name" value="Zinc/RING finger domain, C3HC4 (zinc finger)"/>
    <property type="match status" value="1"/>
</dbReference>
<dbReference type="PROSITE" id="PS50089">
    <property type="entry name" value="ZF_RING_2"/>
    <property type="match status" value="1"/>
</dbReference>
<name>A0A7S0NN67_MICPS</name>
<dbReference type="InterPro" id="IPR013083">
    <property type="entry name" value="Znf_RING/FYVE/PHD"/>
</dbReference>